<reference evidence="1" key="1">
    <citation type="submission" date="2021-01" db="EMBL/GenBank/DDBJ databases">
        <title>Adiantum capillus-veneris genome.</title>
        <authorList>
            <person name="Fang Y."/>
            <person name="Liao Q."/>
        </authorList>
    </citation>
    <scope>NUCLEOTIDE SEQUENCE</scope>
    <source>
        <strain evidence="1">H3</strain>
        <tissue evidence="1">Leaf</tissue>
    </source>
</reference>
<proteinExistence type="predicted"/>
<name>A0A9D4U388_ADICA</name>
<dbReference type="Proteomes" id="UP000886520">
    <property type="component" value="Chromosome 25"/>
</dbReference>
<gene>
    <name evidence="1" type="ORF">GOP47_0025958</name>
</gene>
<sequence>MGMHPEWRQVDNKIRRLEHRIADFRITSNDLCIQCTKVGYDDPEINQAKLLEHIKREWLKWLQREIQKEMENLTVYFHKGAEPEYKGVRTFFLSYLYHTSRKAFENFPIDEFD</sequence>
<accession>A0A9D4U388</accession>
<dbReference type="AlphaFoldDB" id="A0A9D4U388"/>
<evidence type="ECO:0000313" key="2">
    <source>
        <dbReference type="Proteomes" id="UP000886520"/>
    </source>
</evidence>
<comment type="caution">
    <text evidence="1">The sequence shown here is derived from an EMBL/GenBank/DDBJ whole genome shotgun (WGS) entry which is preliminary data.</text>
</comment>
<keyword evidence="2" id="KW-1185">Reference proteome</keyword>
<dbReference type="EMBL" id="JABFUD020000025">
    <property type="protein sequence ID" value="KAI5059639.1"/>
    <property type="molecule type" value="Genomic_DNA"/>
</dbReference>
<evidence type="ECO:0000313" key="1">
    <source>
        <dbReference type="EMBL" id="KAI5059639.1"/>
    </source>
</evidence>
<protein>
    <submittedName>
        <fullName evidence="1">Uncharacterized protein</fullName>
    </submittedName>
</protein>
<organism evidence="1 2">
    <name type="scientific">Adiantum capillus-veneris</name>
    <name type="common">Maidenhair fern</name>
    <dbReference type="NCBI Taxonomy" id="13818"/>
    <lineage>
        <taxon>Eukaryota</taxon>
        <taxon>Viridiplantae</taxon>
        <taxon>Streptophyta</taxon>
        <taxon>Embryophyta</taxon>
        <taxon>Tracheophyta</taxon>
        <taxon>Polypodiopsida</taxon>
        <taxon>Polypodiidae</taxon>
        <taxon>Polypodiales</taxon>
        <taxon>Pteridineae</taxon>
        <taxon>Pteridaceae</taxon>
        <taxon>Vittarioideae</taxon>
        <taxon>Adiantum</taxon>
    </lineage>
</organism>